<proteinExistence type="predicted"/>
<dbReference type="InterPro" id="IPR025333">
    <property type="entry name" value="DUF4239"/>
</dbReference>
<evidence type="ECO:0000313" key="2">
    <source>
        <dbReference type="EMBL" id="CAA9437046.1"/>
    </source>
</evidence>
<dbReference type="AlphaFoldDB" id="A0A6J4QDE9"/>
<organism evidence="2">
    <name type="scientific">uncultured Rubrobacteraceae bacterium</name>
    <dbReference type="NCBI Taxonomy" id="349277"/>
    <lineage>
        <taxon>Bacteria</taxon>
        <taxon>Bacillati</taxon>
        <taxon>Actinomycetota</taxon>
        <taxon>Rubrobacteria</taxon>
        <taxon>Rubrobacterales</taxon>
        <taxon>Rubrobacteraceae</taxon>
        <taxon>environmental samples</taxon>
    </lineage>
</organism>
<protein>
    <recommendedName>
        <fullName evidence="3">Transposase</fullName>
    </recommendedName>
</protein>
<name>A0A6J4QDE9_9ACTN</name>
<feature type="region of interest" description="Disordered" evidence="1">
    <location>
        <begin position="1"/>
        <end position="55"/>
    </location>
</feature>
<gene>
    <name evidence="2" type="ORF">AVDCRST_MAG37-1040</name>
</gene>
<dbReference type="Pfam" id="PF14023">
    <property type="entry name" value="Bestrophin-like"/>
    <property type="match status" value="1"/>
</dbReference>
<evidence type="ECO:0000256" key="1">
    <source>
        <dbReference type="SAM" id="MobiDB-lite"/>
    </source>
</evidence>
<dbReference type="EMBL" id="CADCVD010000042">
    <property type="protein sequence ID" value="CAA9437046.1"/>
    <property type="molecule type" value="Genomic_DNA"/>
</dbReference>
<evidence type="ECO:0008006" key="3">
    <source>
        <dbReference type="Google" id="ProtNLM"/>
    </source>
</evidence>
<reference evidence="2" key="1">
    <citation type="submission" date="2020-02" db="EMBL/GenBank/DDBJ databases">
        <authorList>
            <person name="Meier V. D."/>
        </authorList>
    </citation>
    <scope>NUCLEOTIDE SEQUENCE</scope>
    <source>
        <strain evidence="2">AVDCRST_MAG37</strain>
    </source>
</reference>
<accession>A0A6J4QDE9</accession>
<sequence>MSYAREVTEEEWPLLEQGRSSPRTEALLDELRRGIQEAEPSTDAQGTLTRKHCQS</sequence>